<evidence type="ECO:0000313" key="9">
    <source>
        <dbReference type="Proteomes" id="UP000050509"/>
    </source>
</evidence>
<dbReference type="Gene3D" id="1.10.1740.10">
    <property type="match status" value="1"/>
</dbReference>
<proteinExistence type="inferred from homology"/>
<comment type="caution">
    <text evidence="8">The sequence shown here is derived from an EMBL/GenBank/DDBJ whole genome shotgun (WGS) entry which is preliminary data.</text>
</comment>
<dbReference type="Pfam" id="PF04542">
    <property type="entry name" value="Sigma70_r2"/>
    <property type="match status" value="1"/>
</dbReference>
<dbReference type="EMBL" id="LJCR01001576">
    <property type="protein sequence ID" value="KPV50111.1"/>
    <property type="molecule type" value="Genomic_DNA"/>
</dbReference>
<dbReference type="Gene3D" id="1.10.10.10">
    <property type="entry name" value="Winged helix-like DNA-binding domain superfamily/Winged helix DNA-binding domain"/>
    <property type="match status" value="1"/>
</dbReference>
<dbReference type="PANTHER" id="PTHR43133">
    <property type="entry name" value="RNA POLYMERASE ECF-TYPE SIGMA FACTO"/>
    <property type="match status" value="1"/>
</dbReference>
<dbReference type="InterPro" id="IPR013325">
    <property type="entry name" value="RNA_pol_sigma_r2"/>
</dbReference>
<evidence type="ECO:0000259" key="7">
    <source>
        <dbReference type="Pfam" id="PF08281"/>
    </source>
</evidence>
<evidence type="ECO:0000256" key="1">
    <source>
        <dbReference type="ARBA" id="ARBA00010641"/>
    </source>
</evidence>
<keyword evidence="9" id="KW-1185">Reference proteome</keyword>
<dbReference type="InterPro" id="IPR036388">
    <property type="entry name" value="WH-like_DNA-bd_sf"/>
</dbReference>
<dbReference type="SUPFAM" id="SSF88659">
    <property type="entry name" value="Sigma3 and sigma4 domains of RNA polymerase sigma factors"/>
    <property type="match status" value="1"/>
</dbReference>
<dbReference type="PANTHER" id="PTHR43133:SF8">
    <property type="entry name" value="RNA POLYMERASE SIGMA FACTOR HI_1459-RELATED"/>
    <property type="match status" value="1"/>
</dbReference>
<keyword evidence="2" id="KW-0805">Transcription regulation</keyword>
<feature type="domain" description="RNA polymerase sigma-70 region 2" evidence="6">
    <location>
        <begin position="34"/>
        <end position="99"/>
    </location>
</feature>
<dbReference type="GO" id="GO:0016987">
    <property type="term" value="F:sigma factor activity"/>
    <property type="evidence" value="ECO:0007669"/>
    <property type="project" value="UniProtKB-KW"/>
</dbReference>
<gene>
    <name evidence="8" type="ORF">SE17_28875</name>
</gene>
<evidence type="ECO:0000256" key="5">
    <source>
        <dbReference type="ARBA" id="ARBA00023163"/>
    </source>
</evidence>
<evidence type="ECO:0000313" key="8">
    <source>
        <dbReference type="EMBL" id="KPV50111.1"/>
    </source>
</evidence>
<dbReference type="Pfam" id="PF08281">
    <property type="entry name" value="Sigma70_r4_2"/>
    <property type="match status" value="1"/>
</dbReference>
<keyword evidence="3" id="KW-0731">Sigma factor</keyword>
<protein>
    <recommendedName>
        <fullName evidence="10">RNA polymerase subunit sigma-24</fullName>
    </recommendedName>
</protein>
<dbReference type="SUPFAM" id="SSF88946">
    <property type="entry name" value="Sigma2 domain of RNA polymerase sigma factors"/>
    <property type="match status" value="1"/>
</dbReference>
<evidence type="ECO:0000256" key="3">
    <source>
        <dbReference type="ARBA" id="ARBA00023082"/>
    </source>
</evidence>
<dbReference type="AlphaFoldDB" id="A0A0P9FBZ8"/>
<keyword evidence="4" id="KW-0238">DNA-binding</keyword>
<sequence length="199" mass="21649">MTSQLASKGQAVGESDEALLEQLRRGDADAFERLFLRHYPAVYRVVFHLFGSREEAEDTAQETFLALLHQPPRSGGQLAGWLCRVALNRGYNALRSQRRAEARAAQLGAAPEQADTPDPAGELLRAEDRAAVRAALADLPERQGQLLLLRYAGLSYAEVAAAAEVAPGSVGTLLARAEAAFLAAYRRRFGREPHDGQNL</sequence>
<dbReference type="InterPro" id="IPR013249">
    <property type="entry name" value="RNA_pol_sigma70_r4_t2"/>
</dbReference>
<dbReference type="InterPro" id="IPR013324">
    <property type="entry name" value="RNA_pol_sigma_r3/r4-like"/>
</dbReference>
<reference evidence="8 9" key="1">
    <citation type="submission" date="2015-09" db="EMBL/GenBank/DDBJ databases">
        <title>Draft genome sequence of Kouleothrix aurantiaca JCM 19913.</title>
        <authorList>
            <person name="Hemp J."/>
        </authorList>
    </citation>
    <scope>NUCLEOTIDE SEQUENCE [LARGE SCALE GENOMIC DNA]</scope>
    <source>
        <strain evidence="8 9">COM-B</strain>
    </source>
</reference>
<keyword evidence="5" id="KW-0804">Transcription</keyword>
<dbReference type="Proteomes" id="UP000050509">
    <property type="component" value="Unassembled WGS sequence"/>
</dbReference>
<name>A0A0P9FBZ8_9CHLR</name>
<evidence type="ECO:0000256" key="4">
    <source>
        <dbReference type="ARBA" id="ARBA00023125"/>
    </source>
</evidence>
<dbReference type="InterPro" id="IPR039425">
    <property type="entry name" value="RNA_pol_sigma-70-like"/>
</dbReference>
<dbReference type="InterPro" id="IPR007627">
    <property type="entry name" value="RNA_pol_sigma70_r2"/>
</dbReference>
<feature type="domain" description="RNA polymerase sigma factor 70 region 4 type 2" evidence="7">
    <location>
        <begin position="130"/>
        <end position="179"/>
    </location>
</feature>
<comment type="similarity">
    <text evidence="1">Belongs to the sigma-70 factor family. ECF subfamily.</text>
</comment>
<organism evidence="8 9">
    <name type="scientific">Kouleothrix aurantiaca</name>
    <dbReference type="NCBI Taxonomy" id="186479"/>
    <lineage>
        <taxon>Bacteria</taxon>
        <taxon>Bacillati</taxon>
        <taxon>Chloroflexota</taxon>
        <taxon>Chloroflexia</taxon>
        <taxon>Chloroflexales</taxon>
        <taxon>Roseiflexineae</taxon>
        <taxon>Roseiflexaceae</taxon>
        <taxon>Kouleothrix</taxon>
    </lineage>
</organism>
<accession>A0A0P9FBZ8</accession>
<evidence type="ECO:0000259" key="6">
    <source>
        <dbReference type="Pfam" id="PF04542"/>
    </source>
</evidence>
<dbReference type="InterPro" id="IPR014284">
    <property type="entry name" value="RNA_pol_sigma-70_dom"/>
</dbReference>
<dbReference type="GO" id="GO:0006352">
    <property type="term" value="P:DNA-templated transcription initiation"/>
    <property type="evidence" value="ECO:0007669"/>
    <property type="project" value="InterPro"/>
</dbReference>
<dbReference type="GO" id="GO:0003677">
    <property type="term" value="F:DNA binding"/>
    <property type="evidence" value="ECO:0007669"/>
    <property type="project" value="UniProtKB-KW"/>
</dbReference>
<evidence type="ECO:0008006" key="10">
    <source>
        <dbReference type="Google" id="ProtNLM"/>
    </source>
</evidence>
<dbReference type="NCBIfam" id="TIGR02937">
    <property type="entry name" value="sigma70-ECF"/>
    <property type="match status" value="1"/>
</dbReference>
<evidence type="ECO:0000256" key="2">
    <source>
        <dbReference type="ARBA" id="ARBA00023015"/>
    </source>
</evidence>